<name>A7B6Q2_MEDG7</name>
<dbReference type="Proteomes" id="UP000004410">
    <property type="component" value="Unassembled WGS sequence"/>
</dbReference>
<reference evidence="2 3" key="1">
    <citation type="submission" date="2007-04" db="EMBL/GenBank/DDBJ databases">
        <authorList>
            <person name="Fulton L."/>
            <person name="Clifton S."/>
            <person name="Fulton B."/>
            <person name="Xu J."/>
            <person name="Minx P."/>
            <person name="Pepin K.H."/>
            <person name="Johnson M."/>
            <person name="Thiruvilangam P."/>
            <person name="Bhonagiri V."/>
            <person name="Nash W.E."/>
            <person name="Mardis E.R."/>
            <person name="Wilson R.K."/>
        </authorList>
    </citation>
    <scope>NUCLEOTIDE SEQUENCE [LARGE SCALE GENOMIC DNA]</scope>
    <source>
        <strain evidence="2 3">ATCC 29149</strain>
    </source>
</reference>
<dbReference type="AlphaFoldDB" id="A7B6Q2"/>
<comment type="caution">
    <text evidence="2">The sequence shown here is derived from an EMBL/GenBank/DDBJ whole genome shotgun (WGS) entry which is preliminary data.</text>
</comment>
<protein>
    <submittedName>
        <fullName evidence="2">Uncharacterized protein</fullName>
    </submittedName>
</protein>
<accession>A7B6Q2</accession>
<dbReference type="PaxDb" id="411470-RUMGNA_03266"/>
<proteinExistence type="predicted"/>
<gene>
    <name evidence="2" type="ORF">RUMGNA_03266</name>
</gene>
<evidence type="ECO:0000313" key="2">
    <source>
        <dbReference type="EMBL" id="EDN76397.1"/>
    </source>
</evidence>
<evidence type="ECO:0000313" key="3">
    <source>
        <dbReference type="Proteomes" id="UP000004410"/>
    </source>
</evidence>
<organism evidence="2 3">
    <name type="scientific">Mediterraneibacter gnavus (strain ATCC 29149 / DSM 114966 / JCM 6515 / VPI C7-9)</name>
    <name type="common">Ruminococcus gnavus</name>
    <dbReference type="NCBI Taxonomy" id="411470"/>
    <lineage>
        <taxon>Bacteria</taxon>
        <taxon>Bacillati</taxon>
        <taxon>Bacillota</taxon>
        <taxon>Clostridia</taxon>
        <taxon>Lachnospirales</taxon>
        <taxon>Lachnospiraceae</taxon>
        <taxon>Mediterraneibacter</taxon>
    </lineage>
</organism>
<reference evidence="2 3" key="2">
    <citation type="submission" date="2007-06" db="EMBL/GenBank/DDBJ databases">
        <title>Draft genome sequence of Ruminococcus gnavus (ATCC 29149).</title>
        <authorList>
            <person name="Sudarsanam P."/>
            <person name="Ley R."/>
            <person name="Guruge J."/>
            <person name="Turnbaugh P.J."/>
            <person name="Mahowald M."/>
            <person name="Liep D."/>
            <person name="Gordon J."/>
        </authorList>
    </citation>
    <scope>NUCLEOTIDE SEQUENCE [LARGE SCALE GENOMIC DNA]</scope>
    <source>
        <strain evidence="2 3">ATCC 29149</strain>
    </source>
</reference>
<feature type="region of interest" description="Disordered" evidence="1">
    <location>
        <begin position="1"/>
        <end position="31"/>
    </location>
</feature>
<sequence length="53" mass="5982">MGTQTESISREWKNRYKRGRSASGKSGAQSEDVMWGVKPEVCELAAKKSRYCL</sequence>
<evidence type="ECO:0000256" key="1">
    <source>
        <dbReference type="SAM" id="MobiDB-lite"/>
    </source>
</evidence>
<dbReference type="EMBL" id="AAYG02000030">
    <property type="protein sequence ID" value="EDN76397.1"/>
    <property type="molecule type" value="Genomic_DNA"/>
</dbReference>